<keyword evidence="2" id="KW-0238">DNA-binding</keyword>
<protein>
    <submittedName>
        <fullName evidence="6">GntR family transcriptional regulator</fullName>
    </submittedName>
</protein>
<dbReference type="SMART" id="SM00866">
    <property type="entry name" value="UTRA"/>
    <property type="match status" value="1"/>
</dbReference>
<dbReference type="InterPro" id="IPR050679">
    <property type="entry name" value="Bact_HTH_transcr_reg"/>
</dbReference>
<accession>A0A5S4H0U3</accession>
<dbReference type="InterPro" id="IPR011663">
    <property type="entry name" value="UTRA"/>
</dbReference>
<dbReference type="Pfam" id="PF07702">
    <property type="entry name" value="UTRA"/>
    <property type="match status" value="1"/>
</dbReference>
<evidence type="ECO:0000256" key="4">
    <source>
        <dbReference type="SAM" id="MobiDB-lite"/>
    </source>
</evidence>
<feature type="compositionally biased region" description="Basic and acidic residues" evidence="4">
    <location>
        <begin position="280"/>
        <end position="294"/>
    </location>
</feature>
<proteinExistence type="predicted"/>
<evidence type="ECO:0000313" key="6">
    <source>
        <dbReference type="EMBL" id="TMR38797.1"/>
    </source>
</evidence>
<dbReference type="InterPro" id="IPR036390">
    <property type="entry name" value="WH_DNA-bd_sf"/>
</dbReference>
<dbReference type="GO" id="GO:0045892">
    <property type="term" value="P:negative regulation of DNA-templated transcription"/>
    <property type="evidence" value="ECO:0007669"/>
    <property type="project" value="TreeGrafter"/>
</dbReference>
<keyword evidence="7" id="KW-1185">Reference proteome</keyword>
<evidence type="ECO:0000259" key="5">
    <source>
        <dbReference type="PROSITE" id="PS50949"/>
    </source>
</evidence>
<dbReference type="InterPro" id="IPR036388">
    <property type="entry name" value="WH-like_DNA-bd_sf"/>
</dbReference>
<dbReference type="PANTHER" id="PTHR44846:SF17">
    <property type="entry name" value="GNTR-FAMILY TRANSCRIPTIONAL REGULATOR"/>
    <property type="match status" value="1"/>
</dbReference>
<dbReference type="SUPFAM" id="SSF64288">
    <property type="entry name" value="Chorismate lyase-like"/>
    <property type="match status" value="1"/>
</dbReference>
<dbReference type="Gene3D" id="3.40.1410.10">
    <property type="entry name" value="Chorismate lyase-like"/>
    <property type="match status" value="1"/>
</dbReference>
<feature type="domain" description="HTH gntR-type" evidence="5">
    <location>
        <begin position="26"/>
        <end position="94"/>
    </location>
</feature>
<evidence type="ECO:0000256" key="2">
    <source>
        <dbReference type="ARBA" id="ARBA00023125"/>
    </source>
</evidence>
<dbReference type="SMART" id="SM00345">
    <property type="entry name" value="HTH_GNTR"/>
    <property type="match status" value="1"/>
</dbReference>
<gene>
    <name evidence="6" type="ORF">ETD96_15610</name>
</gene>
<dbReference type="Pfam" id="PF00392">
    <property type="entry name" value="GntR"/>
    <property type="match status" value="1"/>
</dbReference>
<evidence type="ECO:0000313" key="7">
    <source>
        <dbReference type="Proteomes" id="UP000305238"/>
    </source>
</evidence>
<dbReference type="PANTHER" id="PTHR44846">
    <property type="entry name" value="MANNOSYL-D-GLYCERATE TRANSPORT/METABOLISM SYSTEM REPRESSOR MNGR-RELATED"/>
    <property type="match status" value="1"/>
</dbReference>
<keyword evidence="3" id="KW-0804">Transcription</keyword>
<dbReference type="GO" id="GO:0003677">
    <property type="term" value="F:DNA binding"/>
    <property type="evidence" value="ECO:0007669"/>
    <property type="project" value="UniProtKB-KW"/>
</dbReference>
<keyword evidence="1" id="KW-0805">Transcription regulation</keyword>
<dbReference type="InterPro" id="IPR028978">
    <property type="entry name" value="Chorismate_lyase_/UTRA_dom_sf"/>
</dbReference>
<evidence type="ECO:0000256" key="1">
    <source>
        <dbReference type="ARBA" id="ARBA00023015"/>
    </source>
</evidence>
<evidence type="ECO:0000256" key="3">
    <source>
        <dbReference type="ARBA" id="ARBA00023163"/>
    </source>
</evidence>
<dbReference type="EMBL" id="VCKZ01000098">
    <property type="protein sequence ID" value="TMR38797.1"/>
    <property type="molecule type" value="Genomic_DNA"/>
</dbReference>
<dbReference type="GO" id="GO:0003700">
    <property type="term" value="F:DNA-binding transcription factor activity"/>
    <property type="evidence" value="ECO:0007669"/>
    <property type="project" value="InterPro"/>
</dbReference>
<dbReference type="PROSITE" id="PS50949">
    <property type="entry name" value="HTH_GNTR"/>
    <property type="match status" value="1"/>
</dbReference>
<dbReference type="AlphaFoldDB" id="A0A5S4H0U3"/>
<dbReference type="SUPFAM" id="SSF46785">
    <property type="entry name" value="Winged helix' DNA-binding domain"/>
    <property type="match status" value="1"/>
</dbReference>
<comment type="caution">
    <text evidence="6">The sequence shown here is derived from an EMBL/GenBank/DDBJ whole genome shotgun (WGS) entry which is preliminary data.</text>
</comment>
<reference evidence="6 7" key="1">
    <citation type="submission" date="2019-05" db="EMBL/GenBank/DDBJ databases">
        <title>Draft genome sequence of Actinomadura geliboluensis A8036.</title>
        <authorList>
            <person name="Saricaoglu S."/>
            <person name="Isik K."/>
        </authorList>
    </citation>
    <scope>NUCLEOTIDE SEQUENCE [LARGE SCALE GENOMIC DNA]</scope>
    <source>
        <strain evidence="6 7">A8036</strain>
    </source>
</reference>
<organism evidence="6 7">
    <name type="scientific">Actinomadura geliboluensis</name>
    <dbReference type="NCBI Taxonomy" id="882440"/>
    <lineage>
        <taxon>Bacteria</taxon>
        <taxon>Bacillati</taxon>
        <taxon>Actinomycetota</taxon>
        <taxon>Actinomycetes</taxon>
        <taxon>Streptosporangiales</taxon>
        <taxon>Thermomonosporaceae</taxon>
        <taxon>Actinomadura</taxon>
    </lineage>
</organism>
<sequence length="308" mass="34254">MVPVGCVRVNKIQQIRPTRGAEHVGSARYNEIADDLLRRIDAGEWQSGETLPQMEKLASHYGASRNAVARAVGKLAREGRLVSVPRRGTVVRPKHRKTVIRTDLVKRNSRHARDGREFTGGYSFPAAMGNELWVHHGKPDVGIAPLNDPRLAHMLNVPVGEPVMRRLRVTGPEGEPAFQISTTWIHPRITAEVPEVEEPYGTGPGAWIDAIEAKGHGPLEWLERRRVRMPTTDEAKSLLIPVELPVWEIVRISYSAKDENAVDVTQVIIAGDRMEEISRLRRDESAQWPHRDSGPDGPPVAPADGARE</sequence>
<dbReference type="OrthoDB" id="3517754at2"/>
<name>A0A5S4H0U3_9ACTN</name>
<dbReference type="InterPro" id="IPR000524">
    <property type="entry name" value="Tscrpt_reg_HTH_GntR"/>
</dbReference>
<dbReference type="Proteomes" id="UP000305238">
    <property type="component" value="Unassembled WGS sequence"/>
</dbReference>
<feature type="region of interest" description="Disordered" evidence="4">
    <location>
        <begin position="280"/>
        <end position="308"/>
    </location>
</feature>
<dbReference type="CDD" id="cd07377">
    <property type="entry name" value="WHTH_GntR"/>
    <property type="match status" value="1"/>
</dbReference>
<dbReference type="Gene3D" id="1.10.10.10">
    <property type="entry name" value="Winged helix-like DNA-binding domain superfamily/Winged helix DNA-binding domain"/>
    <property type="match status" value="1"/>
</dbReference>